<sequence length="47" mass="4966">MKVISVIVEPEVIDKILAHIRETGGRDPFEGRGPPQREPAGTAAGVA</sequence>
<accession>A0A938BS62</accession>
<comment type="caution">
    <text evidence="2">The sequence shown here is derived from an EMBL/GenBank/DDBJ whole genome shotgun (WGS) entry which is preliminary data.</text>
</comment>
<feature type="non-terminal residue" evidence="2">
    <location>
        <position position="1"/>
    </location>
</feature>
<protein>
    <submittedName>
        <fullName evidence="2">Uncharacterized protein</fullName>
    </submittedName>
</protein>
<dbReference type="AlphaFoldDB" id="A0A938BS62"/>
<reference evidence="2" key="1">
    <citation type="submission" date="2019-03" db="EMBL/GenBank/DDBJ databases">
        <title>Lake Tanganyika Metagenome-Assembled Genomes (MAGs).</title>
        <authorList>
            <person name="Tran P."/>
        </authorList>
    </citation>
    <scope>NUCLEOTIDE SEQUENCE</scope>
    <source>
        <strain evidence="2">M_DeepCast_400m_m2_100</strain>
    </source>
</reference>
<feature type="region of interest" description="Disordered" evidence="1">
    <location>
        <begin position="24"/>
        <end position="47"/>
    </location>
</feature>
<name>A0A938BS62_UNCEI</name>
<proteinExistence type="predicted"/>
<organism evidence="2 3">
    <name type="scientific">Eiseniibacteriota bacterium</name>
    <dbReference type="NCBI Taxonomy" id="2212470"/>
    <lineage>
        <taxon>Bacteria</taxon>
        <taxon>Candidatus Eiseniibacteriota</taxon>
    </lineage>
</organism>
<evidence type="ECO:0000313" key="3">
    <source>
        <dbReference type="Proteomes" id="UP000748308"/>
    </source>
</evidence>
<evidence type="ECO:0000313" key="2">
    <source>
        <dbReference type="EMBL" id="MBM3318481.1"/>
    </source>
</evidence>
<dbReference type="Proteomes" id="UP000748308">
    <property type="component" value="Unassembled WGS sequence"/>
</dbReference>
<gene>
    <name evidence="2" type="ORF">FJY75_11580</name>
</gene>
<dbReference type="EMBL" id="VGIY01000373">
    <property type="protein sequence ID" value="MBM3318481.1"/>
    <property type="molecule type" value="Genomic_DNA"/>
</dbReference>
<evidence type="ECO:0000256" key="1">
    <source>
        <dbReference type="SAM" id="MobiDB-lite"/>
    </source>
</evidence>